<dbReference type="OrthoDB" id="5132116at2759"/>
<dbReference type="Pfam" id="PF00022">
    <property type="entry name" value="Actin"/>
    <property type="match status" value="1"/>
</dbReference>
<reference key="2">
    <citation type="submission" date="2011-08" db="EMBL/GenBank/DDBJ databases">
        <title>Genome sequence of Naumovozyma castellii.</title>
        <authorList>
            <person name="Gordon J.L."/>
            <person name="Armisen D."/>
            <person name="Proux-Wera E."/>
            <person name="OhEigeartaigh S.S."/>
            <person name="Byrne K.P."/>
            <person name="Wolfe K.H."/>
        </authorList>
    </citation>
    <scope>NUCLEOTIDE SEQUENCE</scope>
    <source>
        <strain>Type strain:CBS 4309</strain>
    </source>
</reference>
<reference evidence="16 17" key="1">
    <citation type="journal article" date="2011" name="Proc. Natl. Acad. Sci. U.S.A.">
        <title>Evolutionary erosion of yeast sex chromosomes by mating-type switching accidents.</title>
        <authorList>
            <person name="Gordon J.L."/>
            <person name="Armisen D."/>
            <person name="Proux-Wera E."/>
            <person name="Oheigeartaigh S.S."/>
            <person name="Byrne K.P."/>
            <person name="Wolfe K.H."/>
        </authorList>
    </citation>
    <scope>NUCLEOTIDE SEQUENCE [LARGE SCALE GENOMIC DNA]</scope>
    <source>
        <strain evidence="17">ATCC 76901 / BCRC 22586 / CBS 4309 / NBRC 1992 / NRRL Y-12630</strain>
    </source>
</reference>
<dbReference type="FunFam" id="3.30.420.40:FF:000203">
    <property type="entry name" value="Actin-related protein 4"/>
    <property type="match status" value="1"/>
</dbReference>
<dbReference type="RefSeq" id="XP_003675061.1">
    <property type="nucleotide sequence ID" value="XM_003675013.1"/>
</dbReference>
<comment type="subunit">
    <text evidence="10">Component of the NuA4 histone acetyltransferase complex, of the INO80 chromatin remodeling complex, and of the SWR1 chromatin remodeling complex.</text>
</comment>
<dbReference type="KEGG" id="ncs:NCAS_0B06060"/>
<organism evidence="16 17">
    <name type="scientific">Naumovozyma castellii</name>
    <name type="common">Yeast</name>
    <name type="synonym">Saccharomyces castellii</name>
    <dbReference type="NCBI Taxonomy" id="27288"/>
    <lineage>
        <taxon>Eukaryota</taxon>
        <taxon>Fungi</taxon>
        <taxon>Dikarya</taxon>
        <taxon>Ascomycota</taxon>
        <taxon>Saccharomycotina</taxon>
        <taxon>Saccharomycetes</taxon>
        <taxon>Saccharomycetales</taxon>
        <taxon>Saccharomycetaceae</taxon>
        <taxon>Naumovozyma</taxon>
    </lineage>
</organism>
<evidence type="ECO:0000256" key="11">
    <source>
        <dbReference type="ARBA" id="ARBA00041020"/>
    </source>
</evidence>
<feature type="compositionally biased region" description="Polar residues" evidence="15">
    <location>
        <begin position="356"/>
        <end position="373"/>
    </location>
</feature>
<dbReference type="SUPFAM" id="SSF53067">
    <property type="entry name" value="Actin-like ATPase domain"/>
    <property type="match status" value="2"/>
</dbReference>
<keyword evidence="2" id="KW-0227">DNA damage</keyword>
<keyword evidence="6" id="KW-0804">Transcription</keyword>
<evidence type="ECO:0000256" key="1">
    <source>
        <dbReference type="ARBA" id="ARBA00004123"/>
    </source>
</evidence>
<dbReference type="GeneID" id="96902247"/>
<comment type="similarity">
    <text evidence="9">Belongs to the actin family. ARP4 subfamily.</text>
</comment>
<dbReference type="PANTHER" id="PTHR11937">
    <property type="entry name" value="ACTIN"/>
    <property type="match status" value="1"/>
</dbReference>
<evidence type="ECO:0000313" key="16">
    <source>
        <dbReference type="EMBL" id="CCC68690.1"/>
    </source>
</evidence>
<dbReference type="Gene3D" id="3.30.420.40">
    <property type="match status" value="3"/>
</dbReference>
<dbReference type="eggNOG" id="KOG0679">
    <property type="taxonomic scope" value="Eukaryota"/>
</dbReference>
<feature type="region of interest" description="Disordered" evidence="15">
    <location>
        <begin position="328"/>
        <end position="384"/>
    </location>
</feature>
<keyword evidence="8" id="KW-0539">Nucleus</keyword>
<evidence type="ECO:0000256" key="6">
    <source>
        <dbReference type="ARBA" id="ARBA00023163"/>
    </source>
</evidence>
<evidence type="ECO:0000313" key="17">
    <source>
        <dbReference type="Proteomes" id="UP000001640"/>
    </source>
</evidence>
<evidence type="ECO:0000256" key="5">
    <source>
        <dbReference type="ARBA" id="ARBA00023159"/>
    </source>
</evidence>
<comment type="function">
    <text evidence="13">Chromatin interaction component of the NuA4 histone acetyltransferase complex which is involved in transcriptional activation of selected genes principally by acetylation of nucleosomal histone H4 and H2A. The NuA4 complex is also involved in DNA repair. Is required for NuA4 complex integrity. Component of the SWR1 complex which mediates the ATP-dependent exchange of histone H2A for the H2A variant HZT1 leading to transcriptional regulation of selected genes by chromatin remodeling. Component of the INO80 complex which remodels chromatin by shifting nucleosomes and is involved in DNA repair.</text>
</comment>
<dbReference type="GO" id="GO:0006281">
    <property type="term" value="P:DNA repair"/>
    <property type="evidence" value="ECO:0007669"/>
    <property type="project" value="UniProtKB-KW"/>
</dbReference>
<evidence type="ECO:0000256" key="14">
    <source>
        <dbReference type="ARBA" id="ARBA00077253"/>
    </source>
</evidence>
<feature type="compositionally biased region" description="Basic and acidic residues" evidence="15">
    <location>
        <begin position="374"/>
        <end position="384"/>
    </location>
</feature>
<dbReference type="EMBL" id="HE576753">
    <property type="protein sequence ID" value="CCC68690.1"/>
    <property type="molecule type" value="Genomic_DNA"/>
</dbReference>
<dbReference type="OMA" id="MWLSRQE"/>
<dbReference type="Proteomes" id="UP000001640">
    <property type="component" value="Chromosome 2"/>
</dbReference>
<dbReference type="InterPro" id="IPR020902">
    <property type="entry name" value="Actin/actin-like_CS"/>
</dbReference>
<evidence type="ECO:0000256" key="9">
    <source>
        <dbReference type="ARBA" id="ARBA00038320"/>
    </source>
</evidence>
<keyword evidence="7" id="KW-0234">DNA repair</keyword>
<dbReference type="GO" id="GO:0031011">
    <property type="term" value="C:Ino80 complex"/>
    <property type="evidence" value="ECO:0007669"/>
    <property type="project" value="EnsemblFungi"/>
</dbReference>
<evidence type="ECO:0000256" key="4">
    <source>
        <dbReference type="ARBA" id="ARBA00023015"/>
    </source>
</evidence>
<keyword evidence="5" id="KW-0010">Activator</keyword>
<evidence type="ECO:0000256" key="15">
    <source>
        <dbReference type="SAM" id="MobiDB-lite"/>
    </source>
</evidence>
<sequence length="497" mass="55791">MSNSNLQVYGGDEITAVIIDPGSFSTNIGYSGTDYPQSILPSSYGTYKETTEGQESTTKRKRIFSESSIQIPRPDYEIKRIVENGSIMDWDAAQEQWSWALKSQLHLQSTSGIPALLTEPIWNSVENRKKSLEILLEGMNFEACYLSSVPTCVSFAAGRPNCLVVDIGHDTTSVSPVVDGMTLSKSSMRNFIAGKYINTLIEKYLQPREIIPLFSIKQRRPEFIKRTFDYTVDSSLYQYANEHEFFQECKETLCQITSTGSLEKNKDQLKTISSRSIEAPWAEELVFENETRFGFGEELFVPNKDNIPENWPVSEDGVVETWHNDYVPLKRTKPSGSTKTETNTKESTPQPKAEDTSATTTETLDNISDTVNENGKRPVDDISEPTKNDIAGLADLVYSAIIKSDVDLRASLAHNVVLTGGSSSIPGLSDRLILELNRRLPALKFRILSTGHTKERQYQAWLGGSILTSLGTFHQLWVGKNEYNEVGVERLLMDRFR</sequence>
<protein>
    <recommendedName>
        <fullName evidence="11">Actin-related protein 4</fullName>
    </recommendedName>
    <alternativeName>
        <fullName evidence="12 14">Actin-like protein ARP4</fullName>
    </alternativeName>
</protein>
<dbReference type="PROSITE" id="PS01132">
    <property type="entry name" value="ACTINS_ACT_LIKE"/>
    <property type="match status" value="1"/>
</dbReference>
<name>G0V9S3_NAUCA</name>
<dbReference type="GO" id="GO:0042393">
    <property type="term" value="F:histone binding"/>
    <property type="evidence" value="ECO:0007669"/>
    <property type="project" value="EnsemblFungi"/>
</dbReference>
<dbReference type="STRING" id="1064592.G0V9S3"/>
<dbReference type="FunCoup" id="G0V9S3">
    <property type="interactions" value="426"/>
</dbReference>
<dbReference type="HOGENOM" id="CLU_027965_6_2_1"/>
<dbReference type="InterPro" id="IPR043129">
    <property type="entry name" value="ATPase_NBD"/>
</dbReference>
<feature type="compositionally biased region" description="Low complexity" evidence="15">
    <location>
        <begin position="337"/>
        <end position="348"/>
    </location>
</feature>
<evidence type="ECO:0000256" key="3">
    <source>
        <dbReference type="ARBA" id="ARBA00022853"/>
    </source>
</evidence>
<proteinExistence type="inferred from homology"/>
<dbReference type="GO" id="GO:0005524">
    <property type="term" value="F:ATP binding"/>
    <property type="evidence" value="ECO:0007669"/>
    <property type="project" value="EnsemblFungi"/>
</dbReference>
<accession>G0V9S3</accession>
<evidence type="ECO:0000256" key="10">
    <source>
        <dbReference type="ARBA" id="ARBA00038661"/>
    </source>
</evidence>
<dbReference type="GO" id="GO:0006338">
    <property type="term" value="P:chromatin remodeling"/>
    <property type="evidence" value="ECO:0007669"/>
    <property type="project" value="EnsemblFungi"/>
</dbReference>
<evidence type="ECO:0000256" key="2">
    <source>
        <dbReference type="ARBA" id="ARBA00022763"/>
    </source>
</evidence>
<comment type="subcellular location">
    <subcellularLocation>
        <location evidence="1">Nucleus</location>
    </subcellularLocation>
</comment>
<evidence type="ECO:0000256" key="7">
    <source>
        <dbReference type="ARBA" id="ARBA00023204"/>
    </source>
</evidence>
<dbReference type="GO" id="GO:0006357">
    <property type="term" value="P:regulation of transcription by RNA polymerase II"/>
    <property type="evidence" value="ECO:0007669"/>
    <property type="project" value="EnsemblFungi"/>
</dbReference>
<evidence type="ECO:0000256" key="12">
    <source>
        <dbReference type="ARBA" id="ARBA00042445"/>
    </source>
</evidence>
<evidence type="ECO:0000256" key="8">
    <source>
        <dbReference type="ARBA" id="ARBA00023242"/>
    </source>
</evidence>
<dbReference type="GO" id="GO:0051382">
    <property type="term" value="P:kinetochore assembly"/>
    <property type="evidence" value="ECO:0007669"/>
    <property type="project" value="EnsemblFungi"/>
</dbReference>
<dbReference type="FunFam" id="3.30.420.40:FF:000289">
    <property type="entry name" value="Actin-related protein 4"/>
    <property type="match status" value="1"/>
</dbReference>
<dbReference type="AlphaFoldDB" id="G0V9S3"/>
<dbReference type="Gene3D" id="3.90.640.10">
    <property type="entry name" value="Actin, Chain A, domain 4"/>
    <property type="match status" value="1"/>
</dbReference>
<dbReference type="InterPro" id="IPR004000">
    <property type="entry name" value="Actin"/>
</dbReference>
<keyword evidence="17" id="KW-1185">Reference proteome</keyword>
<gene>
    <name evidence="16" type="primary">NCAS0B06060</name>
    <name evidence="16" type="ordered locus">NCAS_0B06060</name>
</gene>
<dbReference type="GO" id="GO:0035267">
    <property type="term" value="C:NuA4 histone acetyltransferase complex"/>
    <property type="evidence" value="ECO:0007669"/>
    <property type="project" value="EnsemblFungi"/>
</dbReference>
<dbReference type="GO" id="GO:0003682">
    <property type="term" value="F:chromatin binding"/>
    <property type="evidence" value="ECO:0007669"/>
    <property type="project" value="EnsemblFungi"/>
</dbReference>
<dbReference type="InParanoid" id="G0V9S3"/>
<keyword evidence="3" id="KW-0156">Chromatin regulator</keyword>
<evidence type="ECO:0000256" key="13">
    <source>
        <dbReference type="ARBA" id="ARBA00053941"/>
    </source>
</evidence>
<keyword evidence="4" id="KW-0805">Transcription regulation</keyword>
<dbReference type="SMART" id="SM00268">
    <property type="entry name" value="ACTIN"/>
    <property type="match status" value="1"/>
</dbReference>
<dbReference type="GO" id="GO:0000812">
    <property type="term" value="C:Swr1 complex"/>
    <property type="evidence" value="ECO:0007669"/>
    <property type="project" value="EnsemblFungi"/>
</dbReference>